<dbReference type="AlphaFoldDB" id="A0A9D4VDB6"/>
<evidence type="ECO:0000256" key="1">
    <source>
        <dbReference type="ARBA" id="ARBA00022528"/>
    </source>
</evidence>
<comment type="caution">
    <text evidence="4">The sequence shown here is derived from an EMBL/GenBank/DDBJ whole genome shotgun (WGS) entry which is preliminary data.</text>
</comment>
<evidence type="ECO:0000313" key="4">
    <source>
        <dbReference type="EMBL" id="KAI5083478.1"/>
    </source>
</evidence>
<dbReference type="GO" id="GO:0043531">
    <property type="term" value="F:ADP binding"/>
    <property type="evidence" value="ECO:0007669"/>
    <property type="project" value="InterPro"/>
</dbReference>
<accession>A0A9D4VDB6</accession>
<dbReference type="PANTHER" id="PTHR36766:SF30">
    <property type="entry name" value="TIR-NBS TYPE DISEASE RESISTANCE PROTEIN-RELATED"/>
    <property type="match status" value="1"/>
</dbReference>
<dbReference type="SUPFAM" id="SSF52540">
    <property type="entry name" value="P-loop containing nucleoside triphosphate hydrolases"/>
    <property type="match status" value="1"/>
</dbReference>
<dbReference type="InterPro" id="IPR042197">
    <property type="entry name" value="Apaf_helical"/>
</dbReference>
<feature type="chain" id="PRO_5038515309" description="NB-ARC domain-containing protein" evidence="2">
    <location>
        <begin position="21"/>
        <end position="989"/>
    </location>
</feature>
<keyword evidence="1" id="KW-0934">Plastid</keyword>
<dbReference type="InterPro" id="IPR002182">
    <property type="entry name" value="NB-ARC"/>
</dbReference>
<gene>
    <name evidence="4" type="ORF">GOP47_0003221</name>
</gene>
<dbReference type="PRINTS" id="PR00364">
    <property type="entry name" value="DISEASERSIST"/>
</dbReference>
<dbReference type="SUPFAM" id="SSF52058">
    <property type="entry name" value="L domain-like"/>
    <property type="match status" value="2"/>
</dbReference>
<dbReference type="Gene3D" id="3.80.10.10">
    <property type="entry name" value="Ribonuclease Inhibitor"/>
    <property type="match status" value="2"/>
</dbReference>
<dbReference type="InterPro" id="IPR032675">
    <property type="entry name" value="LRR_dom_sf"/>
</dbReference>
<dbReference type="PANTHER" id="PTHR36766">
    <property type="entry name" value="PLANT BROAD-SPECTRUM MILDEW RESISTANCE PROTEIN RPW8"/>
    <property type="match status" value="1"/>
</dbReference>
<name>A0A9D4VDB6_ADICA</name>
<dbReference type="OrthoDB" id="2018313at2759"/>
<organism evidence="4 5">
    <name type="scientific">Adiantum capillus-veneris</name>
    <name type="common">Maidenhair fern</name>
    <dbReference type="NCBI Taxonomy" id="13818"/>
    <lineage>
        <taxon>Eukaryota</taxon>
        <taxon>Viridiplantae</taxon>
        <taxon>Streptophyta</taxon>
        <taxon>Embryophyta</taxon>
        <taxon>Tracheophyta</taxon>
        <taxon>Polypodiopsida</taxon>
        <taxon>Polypodiidae</taxon>
        <taxon>Polypodiales</taxon>
        <taxon>Pteridineae</taxon>
        <taxon>Pteridaceae</taxon>
        <taxon>Vittarioideae</taxon>
        <taxon>Adiantum</taxon>
    </lineage>
</organism>
<feature type="domain" description="NB-ARC" evidence="3">
    <location>
        <begin position="171"/>
        <end position="306"/>
    </location>
</feature>
<dbReference type="Gene3D" id="3.40.50.300">
    <property type="entry name" value="P-loop containing nucleotide triphosphate hydrolases"/>
    <property type="match status" value="1"/>
</dbReference>
<evidence type="ECO:0000313" key="5">
    <source>
        <dbReference type="Proteomes" id="UP000886520"/>
    </source>
</evidence>
<keyword evidence="2" id="KW-0732">Signal</keyword>
<protein>
    <recommendedName>
        <fullName evidence="3">NB-ARC domain-containing protein</fullName>
    </recommendedName>
</protein>
<dbReference type="InterPro" id="IPR027417">
    <property type="entry name" value="P-loop_NTPase"/>
</dbReference>
<dbReference type="EMBL" id="JABFUD020000002">
    <property type="protein sequence ID" value="KAI5083478.1"/>
    <property type="molecule type" value="Genomic_DNA"/>
</dbReference>
<dbReference type="Proteomes" id="UP000886520">
    <property type="component" value="Chromosome 3"/>
</dbReference>
<keyword evidence="1" id="KW-0150">Chloroplast</keyword>
<feature type="signal peptide" evidence="2">
    <location>
        <begin position="1"/>
        <end position="20"/>
    </location>
</feature>
<dbReference type="Gene3D" id="1.10.8.430">
    <property type="entry name" value="Helical domain of apoptotic protease-activating factors"/>
    <property type="match status" value="1"/>
</dbReference>
<keyword evidence="5" id="KW-1185">Reference proteome</keyword>
<proteinExistence type="predicted"/>
<dbReference type="Pfam" id="PF00931">
    <property type="entry name" value="NB-ARC"/>
    <property type="match status" value="1"/>
</dbReference>
<reference evidence="4" key="1">
    <citation type="submission" date="2021-01" db="EMBL/GenBank/DDBJ databases">
        <title>Adiantum capillus-veneris genome.</title>
        <authorList>
            <person name="Fang Y."/>
            <person name="Liao Q."/>
        </authorList>
    </citation>
    <scope>NUCLEOTIDE SEQUENCE</scope>
    <source>
        <strain evidence="4">H3</strain>
        <tissue evidence="4">Leaf</tissue>
    </source>
</reference>
<evidence type="ECO:0000259" key="3">
    <source>
        <dbReference type="Pfam" id="PF00931"/>
    </source>
</evidence>
<evidence type="ECO:0000256" key="2">
    <source>
        <dbReference type="SAM" id="SignalP"/>
    </source>
</evidence>
<sequence>MADIATVLGLISSIIQICEALQCAYRRTMNGSQLSQKLDKVWHYANWVQKMLDGKLQNARLGEEASGIAISLQSVKQTLQTIQPANSTWSRVSFPFYGLLHSHSLNKELDVAVAELNSLVNRITLIFASLAKRPSDAMFADEAPITKIGLDRASEVLQFITGSAIPHRLCLVGIVGQGGLGKGTLLAHILEELQQSRCAFNHVAHVEFVNESPDSMGIRETQSSLLWQLGGQATDFQSVLAGKGKLKERLEALQTSGASVCIAIDNVWRAQDLEDLLPARFATLLPSLHICIIITSRATSTVNMLSSHCGGNPQVLTFKPPLLAELASREFLMAYANRRVYDPVKPHELPLVNRIVPFCGGLPLALKLVGALFAQKRDVQYWNEWIREMEPERPGVPIQNINHILDLSYKALQTNSQEALLDIGACLCRWSWDAVEIIVGSVSMESLKDFSLIDPVVNSATSERAVKMHDLIRKLAATKRGSTISVIWNPTTWSTSLLSSPRTHEAVKFLFLDVERAEEFQMLDAGQESILRIDGSCFAQMSKLKVLKILGPFICDSLLLPLSLQFLKLERNGWFTHANIPSQLQHLELKGCTCLRELPAALYECRDLRYLCIVGSPELQGFWLYSNWTKLSRLRLEGCASITYLPVDLVELKWLTLGECERIQELPVCYHNMAPQQVSITGCPNCPWPPSSSSTMLIHPRIRKTDAVSSSTAPQPLAAQGSDSKVSFNGLHELQGLSEEELRVLENVTIHKCKEAKALWLVVGKMLSMKKLRLKDCWCLELGEVPHEEMQGLTKFKVEFATQLRALPRSLCSLKSLGVLSLNGCLALQALPEDMGDLTALKTLKLQGCQSLRRLPNSICNLKCLTELDMTRCSKLERLPVQMGEMTRLRWLRLGECTSLETLPATSCDLKLLHELNMAGCSNLVDLPQDLGNLDSLKKLTLSNCRRLVELPHSLCRLAHLLSVFNIEGSQQLLQSLPQELQQVSCLRR</sequence>